<dbReference type="Proteomes" id="UP000838756">
    <property type="component" value="Unassembled WGS sequence"/>
</dbReference>
<keyword evidence="2" id="KW-1185">Reference proteome</keyword>
<name>A0A8S4QVY3_9NEOP</name>
<feature type="non-terminal residue" evidence="1">
    <location>
        <position position="1"/>
    </location>
</feature>
<dbReference type="EMBL" id="CAKXAJ010019389">
    <property type="protein sequence ID" value="CAH2218316.1"/>
    <property type="molecule type" value="Genomic_DNA"/>
</dbReference>
<comment type="caution">
    <text evidence="1">The sequence shown here is derived from an EMBL/GenBank/DDBJ whole genome shotgun (WGS) entry which is preliminary data.</text>
</comment>
<gene>
    <name evidence="1" type="primary">jg2708</name>
    <name evidence="1" type="ORF">PAEG_LOCUS6153</name>
</gene>
<accession>A0A8S4QVY3</accession>
<organism evidence="1 2">
    <name type="scientific">Pararge aegeria aegeria</name>
    <dbReference type="NCBI Taxonomy" id="348720"/>
    <lineage>
        <taxon>Eukaryota</taxon>
        <taxon>Metazoa</taxon>
        <taxon>Ecdysozoa</taxon>
        <taxon>Arthropoda</taxon>
        <taxon>Hexapoda</taxon>
        <taxon>Insecta</taxon>
        <taxon>Pterygota</taxon>
        <taxon>Neoptera</taxon>
        <taxon>Endopterygota</taxon>
        <taxon>Lepidoptera</taxon>
        <taxon>Glossata</taxon>
        <taxon>Ditrysia</taxon>
        <taxon>Papilionoidea</taxon>
        <taxon>Nymphalidae</taxon>
        <taxon>Satyrinae</taxon>
        <taxon>Satyrini</taxon>
        <taxon>Parargina</taxon>
        <taxon>Pararge</taxon>
    </lineage>
</organism>
<protein>
    <submittedName>
        <fullName evidence="1">Jg2708 protein</fullName>
    </submittedName>
</protein>
<dbReference type="AlphaFoldDB" id="A0A8S4QVY3"/>
<evidence type="ECO:0000313" key="2">
    <source>
        <dbReference type="Proteomes" id="UP000838756"/>
    </source>
</evidence>
<proteinExistence type="predicted"/>
<sequence length="101" mass="11417">KLITLFSIEGNNNFHSYVKFPKEHIAPAASALITSLPVHPVITRVVFAMTRIHRRSLNKRAHSSPSLAAMNWQRCGEGNWPEEITDIKELKEVRDCGINLP</sequence>
<reference evidence="1" key="1">
    <citation type="submission" date="2022-03" db="EMBL/GenBank/DDBJ databases">
        <authorList>
            <person name="Lindestad O."/>
        </authorList>
    </citation>
    <scope>NUCLEOTIDE SEQUENCE</scope>
</reference>
<evidence type="ECO:0000313" key="1">
    <source>
        <dbReference type="EMBL" id="CAH2218316.1"/>
    </source>
</evidence>